<proteinExistence type="predicted"/>
<dbReference type="PANTHER" id="PTHR34123">
    <property type="entry name" value="OS04G0578200 PROTEIN"/>
    <property type="match status" value="1"/>
</dbReference>
<gene>
    <name evidence="2" type="primary">LOC113727471</name>
</gene>
<keyword evidence="1" id="KW-1185">Reference proteome</keyword>
<dbReference type="AlphaFoldDB" id="A0A6P6VYI0"/>
<evidence type="ECO:0000313" key="2">
    <source>
        <dbReference type="RefSeq" id="XP_027107466.1"/>
    </source>
</evidence>
<dbReference type="Proteomes" id="UP001652660">
    <property type="component" value="Chromosome 2c"/>
</dbReference>
<dbReference type="GeneID" id="113727471"/>
<accession>A0A6P6VYI0</accession>
<dbReference type="RefSeq" id="XP_027107466.1">
    <property type="nucleotide sequence ID" value="XM_027251665.2"/>
</dbReference>
<reference evidence="1" key="1">
    <citation type="journal article" date="2025" name="Foods">
        <title>Unveiling the Microbial Signatures of Arabica Coffee Cherries: Insights into Ripeness Specific Diversity, Functional Traits, and Implications for Quality and Safety.</title>
        <authorList>
            <consortium name="RefSeq"/>
            <person name="Tenea G.N."/>
            <person name="Cifuentes V."/>
            <person name="Reyes P."/>
            <person name="Cevallos-Vallejos M."/>
        </authorList>
    </citation>
    <scope>NUCLEOTIDE SEQUENCE [LARGE SCALE GENOMIC DNA]</scope>
</reference>
<dbReference type="Pfam" id="PF10184">
    <property type="entry name" value="DUF2358"/>
    <property type="match status" value="1"/>
</dbReference>
<reference evidence="2" key="2">
    <citation type="submission" date="2025-08" db="UniProtKB">
        <authorList>
            <consortium name="RefSeq"/>
        </authorList>
    </citation>
    <scope>IDENTIFICATION</scope>
    <source>
        <tissue evidence="2">Leaves</tissue>
    </source>
</reference>
<name>A0A6P6VYI0_COFAR</name>
<evidence type="ECO:0000313" key="1">
    <source>
        <dbReference type="Proteomes" id="UP001652660"/>
    </source>
</evidence>
<dbReference type="OrthoDB" id="348976at2759"/>
<protein>
    <submittedName>
        <fullName evidence="2">Uncharacterized protein isoform X1</fullName>
    </submittedName>
</protein>
<sequence>MAGFRIGCLPQPHQMLLLPKQRNHGVLQCCSNNPNSRKERTQTPKFLKLAVTGVTELLRLLSQSDKNRSDTINRQIDENLVSNIDDILMIIKSDYEKAYFVTGHFTSAIYADECTFEDPTIKFQGRDLYSRNLKLLVPFFDNPSIFLKEIKKGINPKAKYIIASWKLRTHLILPWRPLILIDGTTTYDIDDQLRVIRHVESWKISALEAIGQIFTPGFLRSDK</sequence>
<organism evidence="1 2">
    <name type="scientific">Coffea arabica</name>
    <name type="common">Arabian coffee</name>
    <dbReference type="NCBI Taxonomy" id="13443"/>
    <lineage>
        <taxon>Eukaryota</taxon>
        <taxon>Viridiplantae</taxon>
        <taxon>Streptophyta</taxon>
        <taxon>Embryophyta</taxon>
        <taxon>Tracheophyta</taxon>
        <taxon>Spermatophyta</taxon>
        <taxon>Magnoliopsida</taxon>
        <taxon>eudicotyledons</taxon>
        <taxon>Gunneridae</taxon>
        <taxon>Pentapetalae</taxon>
        <taxon>asterids</taxon>
        <taxon>lamiids</taxon>
        <taxon>Gentianales</taxon>
        <taxon>Rubiaceae</taxon>
        <taxon>Ixoroideae</taxon>
        <taxon>Gardenieae complex</taxon>
        <taxon>Bertiereae - Coffeeae clade</taxon>
        <taxon>Coffeeae</taxon>
        <taxon>Coffea</taxon>
    </lineage>
</organism>
<dbReference type="InterPro" id="IPR018790">
    <property type="entry name" value="DUF2358"/>
</dbReference>
<dbReference type="PANTHER" id="PTHR34123:SF4">
    <property type="entry name" value="PHOSPHORIBOSYLTRANSFERASE-LIKE PROTEIN, PUTATIVE (DUF2358)-RELATED"/>
    <property type="match status" value="1"/>
</dbReference>